<dbReference type="PROSITE" id="PS50089">
    <property type="entry name" value="ZF_RING_2"/>
    <property type="match status" value="1"/>
</dbReference>
<dbReference type="Gene3D" id="3.30.40.10">
    <property type="entry name" value="Zinc/RING finger domain, C3HC4 (zinc finger)"/>
    <property type="match status" value="1"/>
</dbReference>
<gene>
    <name evidence="7" type="ORF">HOLleu_34640</name>
</gene>
<dbReference type="InterPro" id="IPR001841">
    <property type="entry name" value="Znf_RING"/>
</dbReference>
<dbReference type="OrthoDB" id="252722at2759"/>
<name>A0A9Q0YQW7_HOLLE</name>
<dbReference type="InterPro" id="IPR017907">
    <property type="entry name" value="Znf_RING_CS"/>
</dbReference>
<dbReference type="InterPro" id="IPR018957">
    <property type="entry name" value="Znf_C3HC4_RING-type"/>
</dbReference>
<feature type="coiled-coil region" evidence="5">
    <location>
        <begin position="215"/>
        <end position="314"/>
    </location>
</feature>
<dbReference type="SMART" id="SM00184">
    <property type="entry name" value="RING"/>
    <property type="match status" value="1"/>
</dbReference>
<dbReference type="AlphaFoldDB" id="A0A9Q0YQW7"/>
<evidence type="ECO:0000256" key="4">
    <source>
        <dbReference type="PROSITE-ProRule" id="PRU00175"/>
    </source>
</evidence>
<keyword evidence="5" id="KW-0175">Coiled coil</keyword>
<dbReference type="Gene3D" id="3.30.160.60">
    <property type="entry name" value="Classic Zinc Finger"/>
    <property type="match status" value="1"/>
</dbReference>
<keyword evidence="8" id="KW-1185">Reference proteome</keyword>
<dbReference type="PANTHER" id="PTHR25462">
    <property type="entry name" value="BONUS, ISOFORM C-RELATED"/>
    <property type="match status" value="1"/>
</dbReference>
<organism evidence="7 8">
    <name type="scientific">Holothuria leucospilota</name>
    <name type="common">Black long sea cucumber</name>
    <name type="synonym">Mertensiothuria leucospilota</name>
    <dbReference type="NCBI Taxonomy" id="206669"/>
    <lineage>
        <taxon>Eukaryota</taxon>
        <taxon>Metazoa</taxon>
        <taxon>Echinodermata</taxon>
        <taxon>Eleutherozoa</taxon>
        <taxon>Echinozoa</taxon>
        <taxon>Holothuroidea</taxon>
        <taxon>Aspidochirotacea</taxon>
        <taxon>Aspidochirotida</taxon>
        <taxon>Holothuriidae</taxon>
        <taxon>Holothuria</taxon>
    </lineage>
</organism>
<evidence type="ECO:0000256" key="3">
    <source>
        <dbReference type="ARBA" id="ARBA00022833"/>
    </source>
</evidence>
<dbReference type="InterPro" id="IPR013083">
    <property type="entry name" value="Znf_RING/FYVE/PHD"/>
</dbReference>
<keyword evidence="3" id="KW-0862">Zinc</keyword>
<dbReference type="PANTHER" id="PTHR25462:SF296">
    <property type="entry name" value="MEIOTIC P26, ISOFORM F"/>
    <property type="match status" value="1"/>
</dbReference>
<evidence type="ECO:0000256" key="1">
    <source>
        <dbReference type="ARBA" id="ARBA00022723"/>
    </source>
</evidence>
<dbReference type="SUPFAM" id="SSF57845">
    <property type="entry name" value="B-box zinc-binding domain"/>
    <property type="match status" value="1"/>
</dbReference>
<comment type="caution">
    <text evidence="7">The sequence shown here is derived from an EMBL/GenBank/DDBJ whole genome shotgun (WGS) entry which is preliminary data.</text>
</comment>
<evidence type="ECO:0000256" key="2">
    <source>
        <dbReference type="ARBA" id="ARBA00022771"/>
    </source>
</evidence>
<dbReference type="GO" id="GO:0008270">
    <property type="term" value="F:zinc ion binding"/>
    <property type="evidence" value="ECO:0007669"/>
    <property type="project" value="UniProtKB-KW"/>
</dbReference>
<keyword evidence="1" id="KW-0479">Metal-binding</keyword>
<protein>
    <submittedName>
        <fullName evidence="7">E3 ubiquitin-protein ligase TRIM56</fullName>
    </submittedName>
</protein>
<sequence length="316" mass="36325">MASSKLVCHIDEHFCECAICLKPFLEPKLLPCLHRFCEKCLRPLFANLSEGDIFCCPVCREELAIPEGGLEALKYDFLVCELTKVIQWQKSVQNENQVRRCEGCTKEEESAGLCSKCGGFLCQNCFSFHQTFSTSMLKDHPPVIELKDVMSGKVKISMDTLSQFNAAPRCQNHPENILRLSCVTCKGRQICIACTYEDHVEHRAEAVRIVAGMQRNDLQKKLGELKLLITNWESNYQMLTTIKEKLTSAVEEVTERVRSITETKLEKLKEDRENDLLSTEKKINELRENGVLEKARLENEKNEKIREVERQYDELL</sequence>
<evidence type="ECO:0000256" key="5">
    <source>
        <dbReference type="SAM" id="Coils"/>
    </source>
</evidence>
<dbReference type="EMBL" id="JAIZAY010000018">
    <property type="protein sequence ID" value="KAJ8024672.1"/>
    <property type="molecule type" value="Genomic_DNA"/>
</dbReference>
<proteinExistence type="predicted"/>
<dbReference type="SUPFAM" id="SSF57850">
    <property type="entry name" value="RING/U-box"/>
    <property type="match status" value="1"/>
</dbReference>
<keyword evidence="2 4" id="KW-0863">Zinc-finger</keyword>
<dbReference type="PROSITE" id="PS00518">
    <property type="entry name" value="ZF_RING_1"/>
    <property type="match status" value="1"/>
</dbReference>
<dbReference type="Pfam" id="PF00097">
    <property type="entry name" value="zf-C3HC4"/>
    <property type="match status" value="1"/>
</dbReference>
<feature type="domain" description="RING-type" evidence="6">
    <location>
        <begin position="17"/>
        <end position="60"/>
    </location>
</feature>
<dbReference type="InterPro" id="IPR047153">
    <property type="entry name" value="TRIM45/56/19-like"/>
</dbReference>
<evidence type="ECO:0000313" key="7">
    <source>
        <dbReference type="EMBL" id="KAJ8024672.1"/>
    </source>
</evidence>
<evidence type="ECO:0000259" key="6">
    <source>
        <dbReference type="PROSITE" id="PS50089"/>
    </source>
</evidence>
<evidence type="ECO:0000313" key="8">
    <source>
        <dbReference type="Proteomes" id="UP001152320"/>
    </source>
</evidence>
<accession>A0A9Q0YQW7</accession>
<reference evidence="7" key="1">
    <citation type="submission" date="2021-10" db="EMBL/GenBank/DDBJ databases">
        <title>Tropical sea cucumber genome reveals ecological adaptation and Cuvierian tubules defense mechanism.</title>
        <authorList>
            <person name="Chen T."/>
        </authorList>
    </citation>
    <scope>NUCLEOTIDE SEQUENCE</scope>
    <source>
        <strain evidence="7">Nanhai2018</strain>
        <tissue evidence="7">Muscle</tissue>
    </source>
</reference>
<dbReference type="Proteomes" id="UP001152320">
    <property type="component" value="Chromosome 18"/>
</dbReference>